<keyword evidence="1" id="KW-1133">Transmembrane helix</keyword>
<evidence type="ECO:0000256" key="1">
    <source>
        <dbReference type="SAM" id="Phobius"/>
    </source>
</evidence>
<keyword evidence="3" id="KW-1185">Reference proteome</keyword>
<dbReference type="InterPro" id="IPR009078">
    <property type="entry name" value="Ferritin-like_SF"/>
</dbReference>
<keyword evidence="1" id="KW-0472">Membrane</keyword>
<dbReference type="GO" id="GO:0016491">
    <property type="term" value="F:oxidoreductase activity"/>
    <property type="evidence" value="ECO:0007669"/>
    <property type="project" value="InterPro"/>
</dbReference>
<dbReference type="SUPFAM" id="SSF47240">
    <property type="entry name" value="Ferritin-like"/>
    <property type="match status" value="1"/>
</dbReference>
<dbReference type="STRING" id="1034943.BN59_02026"/>
<keyword evidence="2" id="KW-0808">Transferase</keyword>
<proteinExistence type="predicted"/>
<gene>
    <name evidence="2" type="ORF">BN59_02026</name>
</gene>
<dbReference type="GO" id="GO:0016746">
    <property type="term" value="F:acyltransferase activity"/>
    <property type="evidence" value="ECO:0007669"/>
    <property type="project" value="UniProtKB-KW"/>
</dbReference>
<dbReference type="RefSeq" id="WP_052403231.1">
    <property type="nucleotide sequence ID" value="NZ_CCVW01000002.1"/>
</dbReference>
<dbReference type="OrthoDB" id="5642472at2"/>
<dbReference type="InterPro" id="IPR012348">
    <property type="entry name" value="RNR-like"/>
</dbReference>
<reference evidence="2 3" key="1">
    <citation type="submission" date="2014-06" db="EMBL/GenBank/DDBJ databases">
        <authorList>
            <person name="Urmite Genomes Urmite Genomes"/>
        </authorList>
    </citation>
    <scope>NUCLEOTIDE SEQUENCE [LARGE SCALE GENOMIC DNA]</scope>
</reference>
<feature type="transmembrane region" description="Helical" evidence="1">
    <location>
        <begin position="7"/>
        <end position="27"/>
    </location>
</feature>
<sequence length="646" mass="74809">MSIMVRGLALYFKVGIHTFLGIAYFALGLEQLHKNLQTLSFSRIIVRLLKSWRACMIQLQELIKPTWFAEEWLNNAWSVLEVDEQLYIKNRVDEMFYNEIPFQLEHDRIVYIHLFALLAQLEILAFQGFLKSLEKMAGTPLYATMRKQVVDEIFHSLVFTKITNQLSTPYASPPNYHKEVEQLMQFLASEPDLNTFLILINLVSESWIEEIFSCMKEHNIASNIFEVILADESRHIEISDHYFQSELKDKSYLSKRIASLEEELVKLIFSQEKFVITFVSLLGKNGVINFINRIDNKHRASLKKVGLSPSNKWRFFMETIHSLVENVFHEQSHDSLVTKTNTRSLFNSLWDNPNNPTLIGFFSLNISSLDFFEKKHKPEIFTCLYLQAISKLAANNQTLRSYMSNHKIYSTRNSYVGLTVLLPGCDDQLGLIEFEDCHEMSIAELAQSIKDDIKLMTYCYKKMHELKTEHPYLEDVFSNLFTPLSESIYRDPIFAKPTISLSNVGYWGYEAGVSPLLPHEALKFTLAKIERKQVWNNKTRSFEVQDLLPVGISADHRIMDANIPVPEQLQEAFDAMVAVMNQSPPVALSLSQSVQFDDFIRSTNEMLDKDLEFGYRYLYYASQVWKHGKTQEVFKKQAAKSAVDFA</sequence>
<evidence type="ECO:0000313" key="3">
    <source>
        <dbReference type="Proteomes" id="UP000044071"/>
    </source>
</evidence>
<protein>
    <submittedName>
        <fullName evidence="2">2-oxoacid dehydrogenases acyltransferase (Catalytic domain)</fullName>
    </submittedName>
</protein>
<keyword evidence="2" id="KW-0012">Acyltransferase</keyword>
<dbReference type="AlphaFoldDB" id="A0A078KXN5"/>
<dbReference type="SUPFAM" id="SSF52777">
    <property type="entry name" value="CoA-dependent acyltransferases"/>
    <property type="match status" value="1"/>
</dbReference>
<accession>A0A078KXN5</accession>
<dbReference type="Gene3D" id="1.10.620.20">
    <property type="entry name" value="Ribonucleotide Reductase, subunit A"/>
    <property type="match status" value="1"/>
</dbReference>
<dbReference type="Proteomes" id="UP000044071">
    <property type="component" value="Unassembled WGS sequence"/>
</dbReference>
<dbReference type="Gene3D" id="3.30.559.10">
    <property type="entry name" value="Chloramphenicol acetyltransferase-like domain"/>
    <property type="match status" value="1"/>
</dbReference>
<name>A0A078KXN5_9GAMM</name>
<keyword evidence="1" id="KW-0812">Transmembrane</keyword>
<evidence type="ECO:0000313" key="2">
    <source>
        <dbReference type="EMBL" id="CDZ77736.1"/>
    </source>
</evidence>
<organism evidence="2 3">
    <name type="scientific">Legionella massiliensis</name>
    <dbReference type="NCBI Taxonomy" id="1034943"/>
    <lineage>
        <taxon>Bacteria</taxon>
        <taxon>Pseudomonadati</taxon>
        <taxon>Pseudomonadota</taxon>
        <taxon>Gammaproteobacteria</taxon>
        <taxon>Legionellales</taxon>
        <taxon>Legionellaceae</taxon>
        <taxon>Legionella</taxon>
    </lineage>
</organism>
<dbReference type="InterPro" id="IPR023213">
    <property type="entry name" value="CAT-like_dom_sf"/>
</dbReference>
<dbReference type="eggNOG" id="COG0508">
    <property type="taxonomic scope" value="Bacteria"/>
</dbReference>
<dbReference type="EMBL" id="CCSB01000002">
    <property type="protein sequence ID" value="CDZ77736.1"/>
    <property type="molecule type" value="Genomic_DNA"/>
</dbReference>